<evidence type="ECO:0000256" key="1">
    <source>
        <dbReference type="ARBA" id="ARBA00004477"/>
    </source>
</evidence>
<dbReference type="GO" id="GO:0005220">
    <property type="term" value="F:inositol 1,4,5-trisphosphate-gated calcium channel activity"/>
    <property type="evidence" value="ECO:0007669"/>
    <property type="project" value="InterPro"/>
</dbReference>
<dbReference type="PANTHER" id="PTHR13715">
    <property type="entry name" value="RYANODINE RECEPTOR AND IP3 RECEPTOR"/>
    <property type="match status" value="1"/>
</dbReference>
<protein>
    <recommendedName>
        <fullName evidence="16">MIR domain-containing protein</fullName>
    </recommendedName>
</protein>
<dbReference type="Pfam" id="PF08454">
    <property type="entry name" value="RIH_assoc"/>
    <property type="match status" value="1"/>
</dbReference>
<dbReference type="InterPro" id="IPR000699">
    <property type="entry name" value="RIH_dom"/>
</dbReference>
<keyword evidence="5" id="KW-0677">Repeat</keyword>
<feature type="region of interest" description="Disordered" evidence="14">
    <location>
        <begin position="1074"/>
        <end position="1116"/>
    </location>
</feature>
<accession>A0AAV2ZCN3</accession>
<dbReference type="Pfam" id="PF08709">
    <property type="entry name" value="Ins145_P3_rec"/>
    <property type="match status" value="1"/>
</dbReference>
<evidence type="ECO:0000256" key="4">
    <source>
        <dbReference type="ARBA" id="ARBA00022692"/>
    </source>
</evidence>
<evidence type="ECO:0000256" key="15">
    <source>
        <dbReference type="SAM" id="Phobius"/>
    </source>
</evidence>
<reference evidence="17" key="1">
    <citation type="submission" date="2022-11" db="EMBL/GenBank/DDBJ databases">
        <authorList>
            <person name="Morgan W.R."/>
            <person name="Tartar A."/>
        </authorList>
    </citation>
    <scope>NUCLEOTIDE SEQUENCE</scope>
    <source>
        <strain evidence="17">ARSEF 373</strain>
    </source>
</reference>
<feature type="transmembrane region" description="Helical" evidence="15">
    <location>
        <begin position="3349"/>
        <end position="3372"/>
    </location>
</feature>
<keyword evidence="12" id="KW-0407">Ion channel</keyword>
<proteinExistence type="inferred from homology"/>
<keyword evidence="3" id="KW-0813">Transport</keyword>
<feature type="compositionally biased region" description="Polar residues" evidence="14">
    <location>
        <begin position="1147"/>
        <end position="1159"/>
    </location>
</feature>
<keyword evidence="8" id="KW-0406">Ion transport</keyword>
<dbReference type="Pfam" id="PF01365">
    <property type="entry name" value="RYDR_ITPR"/>
    <property type="match status" value="2"/>
</dbReference>
<feature type="region of interest" description="Disordered" evidence="14">
    <location>
        <begin position="2196"/>
        <end position="2218"/>
    </location>
</feature>
<dbReference type="Pfam" id="PF00520">
    <property type="entry name" value="Ion_trans"/>
    <property type="match status" value="1"/>
</dbReference>
<feature type="region of interest" description="Disordered" evidence="14">
    <location>
        <begin position="3646"/>
        <end position="3684"/>
    </location>
</feature>
<comment type="similarity">
    <text evidence="2">Belongs to the InsP3 receptor family.</text>
</comment>
<feature type="compositionally biased region" description="Basic and acidic residues" evidence="14">
    <location>
        <begin position="657"/>
        <end position="669"/>
    </location>
</feature>
<feature type="domain" description="MIR" evidence="16">
    <location>
        <begin position="172"/>
        <end position="225"/>
    </location>
</feature>
<dbReference type="Pfam" id="PF02815">
    <property type="entry name" value="MIR"/>
    <property type="match status" value="1"/>
</dbReference>
<comment type="subcellular location">
    <subcellularLocation>
        <location evidence="1">Endoplasmic reticulum membrane</location>
        <topology evidence="1">Multi-pass membrane protein</topology>
    </subcellularLocation>
</comment>
<keyword evidence="6" id="KW-0256">Endoplasmic reticulum</keyword>
<feature type="region of interest" description="Disordered" evidence="14">
    <location>
        <begin position="635"/>
        <end position="704"/>
    </location>
</feature>
<feature type="compositionally biased region" description="Polar residues" evidence="14">
    <location>
        <begin position="671"/>
        <end position="683"/>
    </location>
</feature>
<dbReference type="SMART" id="SM00472">
    <property type="entry name" value="MIR"/>
    <property type="match status" value="2"/>
</dbReference>
<organism evidence="17 18">
    <name type="scientific">Lagenidium giganteum</name>
    <dbReference type="NCBI Taxonomy" id="4803"/>
    <lineage>
        <taxon>Eukaryota</taxon>
        <taxon>Sar</taxon>
        <taxon>Stramenopiles</taxon>
        <taxon>Oomycota</taxon>
        <taxon>Peronosporomycetes</taxon>
        <taxon>Pythiales</taxon>
        <taxon>Pythiaceae</taxon>
    </lineage>
</organism>
<feature type="transmembrane region" description="Helical" evidence="15">
    <location>
        <begin position="3032"/>
        <end position="3054"/>
    </location>
</feature>
<feature type="domain" description="MIR" evidence="16">
    <location>
        <begin position="304"/>
        <end position="368"/>
    </location>
</feature>
<keyword evidence="4 15" id="KW-0812">Transmembrane</keyword>
<evidence type="ECO:0000256" key="13">
    <source>
        <dbReference type="SAM" id="Coils"/>
    </source>
</evidence>
<feature type="region of interest" description="Disordered" evidence="14">
    <location>
        <begin position="1132"/>
        <end position="1159"/>
    </location>
</feature>
<keyword evidence="11" id="KW-1071">Ligand-gated ion channel</keyword>
<keyword evidence="10" id="KW-0675">Receptor</keyword>
<dbReference type="Gene3D" id="2.80.10.50">
    <property type="match status" value="2"/>
</dbReference>
<dbReference type="SUPFAM" id="SSF100909">
    <property type="entry name" value="IP3 receptor type 1 binding core, domain 2"/>
    <property type="match status" value="1"/>
</dbReference>
<dbReference type="PROSITE" id="PS50919">
    <property type="entry name" value="MIR"/>
    <property type="match status" value="2"/>
</dbReference>
<feature type="region of interest" description="Disordered" evidence="14">
    <location>
        <begin position="7"/>
        <end position="28"/>
    </location>
</feature>
<dbReference type="EMBL" id="DAKRPA010000016">
    <property type="protein sequence ID" value="DBA03745.1"/>
    <property type="molecule type" value="Genomic_DNA"/>
</dbReference>
<evidence type="ECO:0000256" key="10">
    <source>
        <dbReference type="ARBA" id="ARBA00023170"/>
    </source>
</evidence>
<feature type="transmembrane region" description="Helical" evidence="15">
    <location>
        <begin position="3213"/>
        <end position="3238"/>
    </location>
</feature>
<dbReference type="GO" id="GO:0005789">
    <property type="term" value="C:endoplasmic reticulum membrane"/>
    <property type="evidence" value="ECO:0007669"/>
    <property type="project" value="UniProtKB-SubCell"/>
</dbReference>
<keyword evidence="7 15" id="KW-1133">Transmembrane helix</keyword>
<dbReference type="InterPro" id="IPR000493">
    <property type="entry name" value="InsP3_rcpt"/>
</dbReference>
<evidence type="ECO:0000256" key="5">
    <source>
        <dbReference type="ARBA" id="ARBA00022737"/>
    </source>
</evidence>
<evidence type="ECO:0000256" key="6">
    <source>
        <dbReference type="ARBA" id="ARBA00022824"/>
    </source>
</evidence>
<evidence type="ECO:0000256" key="8">
    <source>
        <dbReference type="ARBA" id="ARBA00023065"/>
    </source>
</evidence>
<dbReference type="InterPro" id="IPR013662">
    <property type="entry name" value="RIH_assoc-dom"/>
</dbReference>
<evidence type="ECO:0000256" key="3">
    <source>
        <dbReference type="ARBA" id="ARBA00022448"/>
    </source>
</evidence>
<keyword evidence="9 15" id="KW-0472">Membrane</keyword>
<evidence type="ECO:0000256" key="9">
    <source>
        <dbReference type="ARBA" id="ARBA00023136"/>
    </source>
</evidence>
<keyword evidence="18" id="KW-1185">Reference proteome</keyword>
<dbReference type="PRINTS" id="PR00779">
    <property type="entry name" value="INSP3RECEPTR"/>
</dbReference>
<evidence type="ECO:0000259" key="16">
    <source>
        <dbReference type="PROSITE" id="PS50919"/>
    </source>
</evidence>
<gene>
    <name evidence="17" type="ORF">N0F65_004162</name>
</gene>
<evidence type="ECO:0000256" key="7">
    <source>
        <dbReference type="ARBA" id="ARBA00022989"/>
    </source>
</evidence>
<dbReference type="InterPro" id="IPR035910">
    <property type="entry name" value="RyR/IP3R_RIH_dom_sf"/>
</dbReference>
<evidence type="ECO:0000256" key="12">
    <source>
        <dbReference type="ARBA" id="ARBA00023303"/>
    </source>
</evidence>
<dbReference type="Gene3D" id="1.10.287.70">
    <property type="match status" value="1"/>
</dbReference>
<evidence type="ECO:0000313" key="18">
    <source>
        <dbReference type="Proteomes" id="UP001146120"/>
    </source>
</evidence>
<feature type="coiled-coil region" evidence="13">
    <location>
        <begin position="3552"/>
        <end position="3586"/>
    </location>
</feature>
<evidence type="ECO:0000256" key="14">
    <source>
        <dbReference type="SAM" id="MobiDB-lite"/>
    </source>
</evidence>
<dbReference type="InterPro" id="IPR036300">
    <property type="entry name" value="MIR_dom_sf"/>
</dbReference>
<feature type="compositionally biased region" description="Polar residues" evidence="14">
    <location>
        <begin position="1291"/>
        <end position="1306"/>
    </location>
</feature>
<feature type="compositionally biased region" description="Polar residues" evidence="14">
    <location>
        <begin position="15"/>
        <end position="28"/>
    </location>
</feature>
<keyword evidence="13" id="KW-0175">Coiled coil</keyword>
<dbReference type="PANTHER" id="PTHR13715:SF99">
    <property type="entry name" value="INOSITOL 1,4,5-TRISPHOSPHATE RECEPTOR-LIKE PROTEIN A"/>
    <property type="match status" value="1"/>
</dbReference>
<dbReference type="SUPFAM" id="SSF82109">
    <property type="entry name" value="MIR domain"/>
    <property type="match status" value="2"/>
</dbReference>
<feature type="transmembrane region" description="Helical" evidence="15">
    <location>
        <begin position="3259"/>
        <end position="3282"/>
    </location>
</feature>
<name>A0AAV2ZCN3_9STRA</name>
<reference evidence="17" key="2">
    <citation type="journal article" date="2023" name="Microbiol Resour">
        <title>Decontamination and Annotation of the Draft Genome Sequence of the Oomycete Lagenidium giganteum ARSEF 373.</title>
        <authorList>
            <person name="Morgan W.R."/>
            <person name="Tartar A."/>
        </authorList>
    </citation>
    <scope>NUCLEOTIDE SEQUENCE</scope>
    <source>
        <strain evidence="17">ARSEF 373</strain>
    </source>
</reference>
<evidence type="ECO:0000256" key="2">
    <source>
        <dbReference type="ARBA" id="ARBA00009453"/>
    </source>
</evidence>
<dbReference type="InterPro" id="IPR015925">
    <property type="entry name" value="Ryanodine_IP3_receptor"/>
</dbReference>
<evidence type="ECO:0000313" key="17">
    <source>
        <dbReference type="EMBL" id="DBA03745.1"/>
    </source>
</evidence>
<dbReference type="GO" id="GO:0070679">
    <property type="term" value="F:inositol 1,4,5 trisphosphate binding"/>
    <property type="evidence" value="ECO:0007669"/>
    <property type="project" value="InterPro"/>
</dbReference>
<comment type="caution">
    <text evidence="17">The sequence shown here is derived from an EMBL/GenBank/DDBJ whole genome shotgun (WGS) entry which is preliminary data.</text>
</comment>
<dbReference type="InterPro" id="IPR016093">
    <property type="entry name" value="MIR_motif"/>
</dbReference>
<dbReference type="InterPro" id="IPR014821">
    <property type="entry name" value="Ins145_P3_rcpt"/>
</dbReference>
<dbReference type="InterPro" id="IPR005821">
    <property type="entry name" value="Ion_trans_dom"/>
</dbReference>
<evidence type="ECO:0000256" key="11">
    <source>
        <dbReference type="ARBA" id="ARBA00023286"/>
    </source>
</evidence>
<sequence length="3684" mass="416058">MSPLAIFTSKKQPHTAHNSHPVTTFATDSRTNPQLYGTPFLEYGMVVSLACDDRNGLVAAEGFASREVRLEKLRNTAVDGQSYSCKLGLGGKGEKKAMEEGGMRLLACPFRDCLFEIVPRMTYDATIALNDLIDETSNTNANGRMRHSLADLKFKRDAEMRLNAVMYKKLRGQQVKYGQIIQLRHVKSGRFLAVDTFSIPFRGAEYIQVCLEAGSPRAHFAGLPRFKLRTKGAPVQLTDQLVLSTGNEVQPFSLYVSNRSFGDGNALAVVGSSAHSSAWRVLLYDRMEDDHMSAIDDLLEGINLEGLRGGSCVRLLHLESNSWLQYNMANSSGADPITLQFSDTNDKDLDEGAERVLSADTLWELERTSFYEGGVIKWSDTVTLRHLLSGKYLSVSSTLVSPATSARSANALRQAATSYAPVLARDDPQALRFMPTAVTDEQSQIENADVVLVYHLKSKGFLHSPETHASSMTDIRISSKPLSSDHTVSSFSVVSLPGARDEDAFKVVSVPQSEIDDTLLLLSYKRILRQFVTHFRTMPIHSHAPHDESANHFEREETLALFRNIEQAVRDLISYCAESAKLSDSMLKFRQNMFRVHLYIDLLMEMIKAPFQRYGGPFAVERVASYNPSFIQFGSHLNDSDDEHEEERSTTASSSPTRDRTTTHTERKTRNASYVSRDNSVHNTNERDRSVDARGGSGAAHTKQELHAAAMKSLNRILPAINTLLVHIFYGNRANELYMVKYAMPTLMELLGNGFQTSLPLSYLLRENRNLVESITAYTSIIRNFFELIKTQGKSIRYMQFLVALCTSRGRGVPKTQEAICELLFNPENGYRDCVIVPIQACEEGFALLLPSKGISAGSEGSSMEKLFDGSGFDQPGNWMSLAKFYENYYLHGKHRTLGQYCYGLLQLYVSLCLDRNYVSIEYVQKTFPRENLLKSVMDPCMSRSLRAVLMDLIRVAYIDCEPQKAVTCPNYTRIWTEVGEKSSEVLAAFSGRGYSQEDLHFFSMMKDFYSSYFEKLNGTIVIEETPTNELTLSILRGCKKMVEFGMYSSESELSPLVRRLVAILDERTDLVRRPNAIPQPRHYEDVGKAKHQRQSSRGKQDIPTTRDRGSSVTDGRRTLFSTFLSPIHHSSKLSELPIEPDEESLSDQAPSSTLQHRSSALLDGVRRTSCNAVDQSRVLARQYSGNSSVWRSFQRGSATTINHFRYPSMAPTRTEQEAFTSMINVQGKQQKAKEAAPYLRAVANRTNHAKHASRASITSQSAAVMPRRGEPSSPRKQQSNNDIRHREANFSPSSGLSAQNHPSVDTSRHQMNEYSRVVMEIKDKICGIFQHIDSMRLDYQISVLLASFKARQRGQRESPGRKEGDGAVVGFLESVISQNNFECGREPTPFNVTMRTSPLEWYMFERKALECKFSLNQLAQKNVNTVLMQMLMYEYPPLVSKALELLLQQYNQHDNLLKAMQSVQLLISDETITIHNKLKDDVDNLRRLSETTEVWMDLTSKSDFEKADTACALLKTLMEVVTNKDSLQRDRQRRATFAAGQQSSSDFAMILDDASESVLDGLYAPRFAIEKKPPNRKLMHLRNRYKLPCSHGRVSQFSSSHDILSMFKWRMSKPKSRRSSRASSNEQDSIAMESEARRLLRNLKAAQYVLNMMHDGAHFYEAHFPNRSALNLLMAPSSPQSPNSRMRKMLLYRQRDQIHDVFLHGMQFLCAFCGDDVENQFLLAPHGLMIAQYVGDMEVAQQLLASIYCGNLQLQKSIPTEMINTIVARLAIDGPDPRYLLSLESLVLCNEMPILENQLLVLFQLIKSLENASVLQYFDDSNTTISLFGKLLQRHAKVMAGELHVIVEPSDEAIFDDLVEGVDTHNHHFQEYDHREHQFDSDDDSSVTNDYLTSLSTEKSYVEEKEYTEDTKSLEYHCRLLHLFAACAMGKNTRVQEICQQIVPIANVLELIAHPDCTEGLRFSLLRFLHQVYLVADELETPKEDVLVQILIHIAFVCETSVGRYLREIHVEDYNRKMRLSLHKKKKHVASLGLQKAKTPLESPTLNMILYAVIPAVVAFVHQFPIVIETNDEAQQCIYRLQQCLSMLFAVSPVKNWQLEDSVMTLVEDLMYYIDKMFSTDLLELEETPVSMEKAWLVGLTRDDRVDFSSCPIERDTLDACHELLAHDLEAPIKTIRRKPTQPAIERNLAIPEPPKVVATQPPETTHTTDKKNDSLNQSTTISFTEHSSTTLEDLTDLNTAVNRTGLSDALRTIQPIVIGPRPRGDRPRDSLVKAHQLINGSPPRASHENRSPFHSLMSRFPIEYFSRLNPFGRKSPMNEQLTPLANASPSSPVLPRYANISPFFSPTEAPAIGMASAVTGGTWVVHGDPTISELDHFLTWLRTHPRVHQAVRDELNEMVQSILSVEATLQDEYEPQMHICNIRLTFDQVVAKLVAHVEAFQESNYVKMNLILLDVFIRTIYAVEDSKRMHKIQIKLNHLGVTRLVVQLISSRDDDALFARSIELGVALLDGMNAEVQESFYGYWIESENVAFFEKIQGWIERACKLIRTGHNERILGANGEHQAGVAGRRFEDRNIHHRIRAGQGNQDPGHAPAVDFVDKDSIKRLGSTVTYLFRFLQLLCEGHYLNAQRHLIHQPQAKIPVNIVECTTSFLLDTYLALTDINIGLIIQLFETITEFCQGPCVEAQETVANYKFISAVNALMMHSFDQTNTPAISLVRQLRGSIVITLLSLLEGRSDRVIHAQLVQELNFDSLKKNLVDVYGYFLTEYKGRYAGNVKCSKDSYLMMGFNIYILLQQLADRHPTSASWIPTSKHSEQSGLGTSSQVMSPSDSLMYVAFTNGLIPDYKEAYLFFQSKCARVEIVWSHQRIPTSHAAATSVGLANGGLEVGSGEGGTSAGVLLSKEDGALIPFYFPLHPICFCLTDQSKRKLVWQVSRGANKLHDFYSRSDKLVDEMVHQSRLRRHPYISKIAKQADLLKRLSFLLALAINLVVLLFYRVDGINEDPYPATQLMASVFPNAEGPYDRSQAIDVALTVAGSFQVVFCTLILVCYLINSAPLHIKKGWKRRNQSEMERRSKETASVHRRLQDIDDKESFQDTELLLRSLREREEEYNYFFFPRLSRKHLSQELDHSTDHHTARTNRRSFFERVRAAVTFGHKSESAIDSETGHLPKEHSNNHHALEKRQSTTNTFYAIKIISISTFFLVKNPRVAYYLWQIGVAIWGSYVNKLYFAFHLLDVVNRYQELHNVLRSIVRPAKVLGLTVLLYLAIVYVFAIIGFSYFRADYTPSTDLTNAQIAGEAPYQCQRLFQCFLVSLDQGFKSNGGLGGYLKQHELGESLASYGRLAFDLMYNTILIIMLLNIVFGVIIDTFASLRTADKEKLMDMQNRCFICSIDAYTFDRSTKRGFHEHIYTEHNMWHYLYMFVHIRKKPITEYNGLELYLAMRMAKKDVCFLPSHRALALEKVVEEATDRLDNAHSSLPFVKSDELKERELVASTPITGHQRPRISRMGSLKSLDETSHSKGTKVRGRCRSCSVGASVYDRDATAKLERMEATIDTLVSAQQEIRDHQRRADEKQTQLMELVSALKKVATMTSPAAPPSPPPNRCTSFFGADAPASPVHSTVPVSTTATAQHEPISTSAVTCEAESALVSTEAENISLEPPPSPQGLSRSSHGKSFDFDSVV</sequence>
<dbReference type="Proteomes" id="UP001146120">
    <property type="component" value="Unassembled WGS sequence"/>
</dbReference>
<feature type="region of interest" description="Disordered" evidence="14">
    <location>
        <begin position="1247"/>
        <end position="1309"/>
    </location>
</feature>
<feature type="compositionally biased region" description="Basic and acidic residues" evidence="14">
    <location>
        <begin position="1099"/>
        <end position="1116"/>
    </location>
</feature>